<proteinExistence type="predicted"/>
<dbReference type="SUPFAM" id="SSF54427">
    <property type="entry name" value="NTF2-like"/>
    <property type="match status" value="1"/>
</dbReference>
<accession>A0ABR0EFH4</accession>
<organism evidence="2 3">
    <name type="scientific">Zasmidium cellare</name>
    <name type="common">Wine cellar mold</name>
    <name type="synonym">Racodium cellare</name>
    <dbReference type="NCBI Taxonomy" id="395010"/>
    <lineage>
        <taxon>Eukaryota</taxon>
        <taxon>Fungi</taxon>
        <taxon>Dikarya</taxon>
        <taxon>Ascomycota</taxon>
        <taxon>Pezizomycotina</taxon>
        <taxon>Dothideomycetes</taxon>
        <taxon>Dothideomycetidae</taxon>
        <taxon>Mycosphaerellales</taxon>
        <taxon>Mycosphaerellaceae</taxon>
        <taxon>Zasmidium</taxon>
    </lineage>
</organism>
<evidence type="ECO:0008006" key="4">
    <source>
        <dbReference type="Google" id="ProtNLM"/>
    </source>
</evidence>
<dbReference type="Proteomes" id="UP001305779">
    <property type="component" value="Unassembled WGS sequence"/>
</dbReference>
<evidence type="ECO:0000256" key="1">
    <source>
        <dbReference type="SAM" id="SignalP"/>
    </source>
</evidence>
<dbReference type="InterPro" id="IPR032710">
    <property type="entry name" value="NTF2-like_dom_sf"/>
</dbReference>
<comment type="caution">
    <text evidence="2">The sequence shown here is derived from an EMBL/GenBank/DDBJ whole genome shotgun (WGS) entry which is preliminary data.</text>
</comment>
<evidence type="ECO:0000313" key="3">
    <source>
        <dbReference type="Proteomes" id="UP001305779"/>
    </source>
</evidence>
<name>A0ABR0EFH4_ZASCE</name>
<keyword evidence="1" id="KW-0732">Signal</keyword>
<gene>
    <name evidence="2" type="ORF">PRZ48_008139</name>
</gene>
<evidence type="ECO:0000313" key="2">
    <source>
        <dbReference type="EMBL" id="KAK4499953.1"/>
    </source>
</evidence>
<dbReference type="EMBL" id="JAXOVC010000006">
    <property type="protein sequence ID" value="KAK4499953.1"/>
    <property type="molecule type" value="Genomic_DNA"/>
</dbReference>
<sequence length="161" mass="17900">MRTAISALSLLSTLLFSPPTLASSSTNTSTFCISHAISPTQQNQIWDAFVQDFYIDKRVADSFHRYVVTDYISHTATSGSGAEFNVQHLEAGWPALDIQIHHLSSVEQNIGWVHYRIQGAPVFPNETAIVDLFRFNGSCIVEHWDVIESVDSTTTNPIALF</sequence>
<reference evidence="2 3" key="1">
    <citation type="journal article" date="2023" name="G3 (Bethesda)">
        <title>A chromosome-level genome assembly of Zasmidium syzygii isolated from banana leaves.</title>
        <authorList>
            <person name="van Westerhoven A.C."/>
            <person name="Mehrabi R."/>
            <person name="Talebi R."/>
            <person name="Steentjes M.B.F."/>
            <person name="Corcolon B."/>
            <person name="Chong P.A."/>
            <person name="Kema G.H.J."/>
            <person name="Seidl M.F."/>
        </authorList>
    </citation>
    <scope>NUCLEOTIDE SEQUENCE [LARGE SCALE GENOMIC DNA]</scope>
    <source>
        <strain evidence="2 3">P124</strain>
    </source>
</reference>
<keyword evidence="3" id="KW-1185">Reference proteome</keyword>
<dbReference type="Gene3D" id="3.10.450.50">
    <property type="match status" value="1"/>
</dbReference>
<feature type="chain" id="PRO_5047127689" description="SnoaL-like domain-containing protein" evidence="1">
    <location>
        <begin position="23"/>
        <end position="161"/>
    </location>
</feature>
<protein>
    <recommendedName>
        <fullName evidence="4">SnoaL-like domain-containing protein</fullName>
    </recommendedName>
</protein>
<feature type="signal peptide" evidence="1">
    <location>
        <begin position="1"/>
        <end position="22"/>
    </location>
</feature>